<dbReference type="Pfam" id="PF01402">
    <property type="entry name" value="RHH_1"/>
    <property type="match status" value="1"/>
</dbReference>
<keyword evidence="3" id="KW-0614">Plasmid</keyword>
<dbReference type="CDD" id="cd21631">
    <property type="entry name" value="RHH_CopG_NikR-like"/>
    <property type="match status" value="1"/>
</dbReference>
<organism evidence="3">
    <name type="scientific">uncultured prokaryote</name>
    <dbReference type="NCBI Taxonomy" id="198431"/>
    <lineage>
        <taxon>unclassified sequences</taxon>
        <taxon>environmental samples</taxon>
    </lineage>
</organism>
<dbReference type="InterPro" id="IPR002145">
    <property type="entry name" value="CopG"/>
</dbReference>
<dbReference type="GO" id="GO:0006355">
    <property type="term" value="P:regulation of DNA-templated transcription"/>
    <property type="evidence" value="ECO:0007669"/>
    <property type="project" value="InterPro"/>
</dbReference>
<accession>A0A0H5Q0R4</accession>
<geneLocation type="plasmid" evidence="3">
    <name>pRGRH0435</name>
</geneLocation>
<reference evidence="3" key="1">
    <citation type="submission" date="2015-06" db="EMBL/GenBank/DDBJ databases">
        <authorList>
            <person name="Joergensen T."/>
        </authorList>
    </citation>
    <scope>NUCLEOTIDE SEQUENCE</scope>
    <source>
        <plasmid evidence="3">pRGRH0435</plasmid>
    </source>
</reference>
<name>A0A0H5Q0R4_9ZZZZ</name>
<reference evidence="3" key="2">
    <citation type="submission" date="2015-07" db="EMBL/GenBank/DDBJ databases">
        <title>Plasmids, circular viruses and viroids from rat gut.</title>
        <authorList>
            <person name="Jorgensen T.J."/>
            <person name="Hansen M.A."/>
            <person name="Xu Z."/>
            <person name="Tabak M.A."/>
            <person name="Sorensen S.J."/>
            <person name="Hansen L.H."/>
        </authorList>
    </citation>
    <scope>NUCLEOTIDE SEQUENCE</scope>
    <source>
        <plasmid evidence="3">pRGRH0435</plasmid>
    </source>
</reference>
<dbReference type="Gene3D" id="1.10.1220.10">
    <property type="entry name" value="Met repressor-like"/>
    <property type="match status" value="1"/>
</dbReference>
<dbReference type="EMBL" id="LN853079">
    <property type="protein sequence ID" value="CRY95005.1"/>
    <property type="molecule type" value="Genomic_DNA"/>
</dbReference>
<dbReference type="AlphaFoldDB" id="A0A0H5Q0R4"/>
<sequence>MTGLRTEATEPSGDGGDGRRPPFLGTMQNLRPHTERPGSVWFRWMLANSCGTRYGAGMSSSEDRRIGTRVHLTLPDEVIEALDALAEATESKRATVIREWLETAVPVMRATVAAVEASKRDQAEGLKQVAALLGEASGMTGQMALEIKTIRRRKMRERRGRAT</sequence>
<evidence type="ECO:0000313" key="3">
    <source>
        <dbReference type="EMBL" id="CRY95005.1"/>
    </source>
</evidence>
<evidence type="ECO:0000259" key="2">
    <source>
        <dbReference type="Pfam" id="PF01402"/>
    </source>
</evidence>
<feature type="region of interest" description="Disordered" evidence="1">
    <location>
        <begin position="1"/>
        <end position="32"/>
    </location>
</feature>
<evidence type="ECO:0000256" key="1">
    <source>
        <dbReference type="SAM" id="MobiDB-lite"/>
    </source>
</evidence>
<feature type="domain" description="Ribbon-helix-helix protein CopG" evidence="2">
    <location>
        <begin position="69"/>
        <end position="103"/>
    </location>
</feature>
<dbReference type="InterPro" id="IPR013321">
    <property type="entry name" value="Arc_rbn_hlx_hlx"/>
</dbReference>
<proteinExistence type="predicted"/>
<protein>
    <recommendedName>
        <fullName evidence="2">Ribbon-helix-helix protein CopG domain-containing protein</fullName>
    </recommendedName>
</protein>